<gene>
    <name evidence="9" type="ORF">BOX15_Mlig003789g1</name>
</gene>
<evidence type="ECO:0000259" key="8">
    <source>
        <dbReference type="PROSITE" id="PS50023"/>
    </source>
</evidence>
<dbReference type="OrthoDB" id="8062037at2759"/>
<comment type="subcellular location">
    <subcellularLocation>
        <location evidence="1">Nucleus</location>
    </subcellularLocation>
</comment>
<feature type="non-terminal residue" evidence="9">
    <location>
        <position position="1"/>
    </location>
</feature>
<dbReference type="GO" id="GO:0046872">
    <property type="term" value="F:metal ion binding"/>
    <property type="evidence" value="ECO:0007669"/>
    <property type="project" value="UniProtKB-KW"/>
</dbReference>
<reference evidence="9 10" key="1">
    <citation type="submission" date="2017-06" db="EMBL/GenBank/DDBJ databases">
        <title>A platform for efficient transgenesis in Macrostomum lignano, a flatworm model organism for stem cell research.</title>
        <authorList>
            <person name="Berezikov E."/>
        </authorList>
    </citation>
    <scope>NUCLEOTIDE SEQUENCE [LARGE SCALE GENOMIC DNA]</scope>
    <source>
        <strain evidence="9">DV1</strain>
        <tissue evidence="9">Whole organism</tissue>
    </source>
</reference>
<dbReference type="PROSITE" id="PS50023">
    <property type="entry name" value="LIM_DOMAIN_2"/>
    <property type="match status" value="2"/>
</dbReference>
<sequence length="205" mass="22106">LVKMPTFGVSPTCPVCQQKVYFAEEVKCLNNSYHKLCLKCSSCSKTLDSSTVNDHNGSIYCRVCYGKNFGPKGYGYASGGAGLLSEGNPVRTVLEPELEFWHRRLKGQQQEQSASAGGASVAALSTKFGGGGEKRSRCQSTVYFNERVQASGRVFHRSCFKCADCGKPLEAGGESEHKGEVYCRGCYAKSYGTKGFVAGSSMHVS</sequence>
<keyword evidence="4 7" id="KW-0862">Zinc</keyword>
<dbReference type="SUPFAM" id="SSF57716">
    <property type="entry name" value="Glucocorticoid receptor-like (DNA-binding domain)"/>
    <property type="match status" value="4"/>
</dbReference>
<evidence type="ECO:0000256" key="1">
    <source>
        <dbReference type="ARBA" id="ARBA00004123"/>
    </source>
</evidence>
<dbReference type="GO" id="GO:0005634">
    <property type="term" value="C:nucleus"/>
    <property type="evidence" value="ECO:0007669"/>
    <property type="project" value="UniProtKB-SubCell"/>
</dbReference>
<keyword evidence="3" id="KW-0677">Repeat</keyword>
<dbReference type="InterPro" id="IPR001781">
    <property type="entry name" value="Znf_LIM"/>
</dbReference>
<dbReference type="Gene3D" id="2.10.110.10">
    <property type="entry name" value="Cysteine Rich Protein"/>
    <property type="match status" value="2"/>
</dbReference>
<feature type="domain" description="LIM zinc-binding" evidence="8">
    <location>
        <begin position="133"/>
        <end position="193"/>
    </location>
</feature>
<evidence type="ECO:0000313" key="9">
    <source>
        <dbReference type="EMBL" id="PAA91807.1"/>
    </source>
</evidence>
<evidence type="ECO:0000313" key="10">
    <source>
        <dbReference type="Proteomes" id="UP000215902"/>
    </source>
</evidence>
<proteinExistence type="predicted"/>
<dbReference type="Pfam" id="PF00412">
    <property type="entry name" value="LIM"/>
    <property type="match status" value="2"/>
</dbReference>
<dbReference type="GO" id="GO:0005737">
    <property type="term" value="C:cytoplasm"/>
    <property type="evidence" value="ECO:0007669"/>
    <property type="project" value="TreeGrafter"/>
</dbReference>
<keyword evidence="5 7" id="KW-0440">LIM domain</keyword>
<organism evidence="9 10">
    <name type="scientific">Macrostomum lignano</name>
    <dbReference type="NCBI Taxonomy" id="282301"/>
    <lineage>
        <taxon>Eukaryota</taxon>
        <taxon>Metazoa</taxon>
        <taxon>Spiralia</taxon>
        <taxon>Lophotrochozoa</taxon>
        <taxon>Platyhelminthes</taxon>
        <taxon>Rhabditophora</taxon>
        <taxon>Macrostomorpha</taxon>
        <taxon>Macrostomida</taxon>
        <taxon>Macrostomidae</taxon>
        <taxon>Macrostomum</taxon>
    </lineage>
</organism>
<dbReference type="STRING" id="282301.A0A267H2N5"/>
<comment type="caution">
    <text evidence="9">The sequence shown here is derived from an EMBL/GenBank/DDBJ whole genome shotgun (WGS) entry which is preliminary data.</text>
</comment>
<dbReference type="PANTHER" id="PTHR24215">
    <property type="entry name" value="RHO-GTPASE-ACTIVATING PROTEIN LRG1"/>
    <property type="match status" value="1"/>
</dbReference>
<feature type="domain" description="LIM zinc-binding" evidence="8">
    <location>
        <begin position="11"/>
        <end position="71"/>
    </location>
</feature>
<evidence type="ECO:0000256" key="7">
    <source>
        <dbReference type="PROSITE-ProRule" id="PRU00125"/>
    </source>
</evidence>
<dbReference type="CDD" id="cd09326">
    <property type="entry name" value="LIM_CRP_like"/>
    <property type="match status" value="1"/>
</dbReference>
<dbReference type="AlphaFoldDB" id="A0A267H2N5"/>
<accession>A0A267H2N5</accession>
<dbReference type="CDD" id="cd09401">
    <property type="entry name" value="LIM_TLP_like"/>
    <property type="match status" value="1"/>
</dbReference>
<evidence type="ECO:0000256" key="6">
    <source>
        <dbReference type="ARBA" id="ARBA00023242"/>
    </source>
</evidence>
<evidence type="ECO:0000256" key="3">
    <source>
        <dbReference type="ARBA" id="ARBA00022737"/>
    </source>
</evidence>
<dbReference type="SMART" id="SM00132">
    <property type="entry name" value="LIM"/>
    <property type="match status" value="2"/>
</dbReference>
<dbReference type="EMBL" id="NIVC01000073">
    <property type="protein sequence ID" value="PAA91807.1"/>
    <property type="molecule type" value="Genomic_DNA"/>
</dbReference>
<dbReference type="FunFam" id="2.10.110.10:FF:000001">
    <property type="entry name" value="Cysteine and glycine-rich protein 1"/>
    <property type="match status" value="2"/>
</dbReference>
<keyword evidence="10" id="KW-1185">Reference proteome</keyword>
<evidence type="ECO:0000256" key="5">
    <source>
        <dbReference type="ARBA" id="ARBA00023038"/>
    </source>
</evidence>
<keyword evidence="2 7" id="KW-0479">Metal-binding</keyword>
<dbReference type="PANTHER" id="PTHR24215:SF35">
    <property type="entry name" value="MUSCLE LIM PROTEIN MLP84B"/>
    <property type="match status" value="1"/>
</dbReference>
<evidence type="ECO:0000256" key="2">
    <source>
        <dbReference type="ARBA" id="ARBA00022723"/>
    </source>
</evidence>
<protein>
    <recommendedName>
        <fullName evidence="8">LIM zinc-binding domain-containing protein</fullName>
    </recommendedName>
</protein>
<name>A0A267H2N5_9PLAT</name>
<keyword evidence="6" id="KW-0539">Nucleus</keyword>
<evidence type="ECO:0000256" key="4">
    <source>
        <dbReference type="ARBA" id="ARBA00022833"/>
    </source>
</evidence>
<dbReference type="Proteomes" id="UP000215902">
    <property type="component" value="Unassembled WGS sequence"/>
</dbReference>
<dbReference type="GO" id="GO:0030036">
    <property type="term" value="P:actin cytoskeleton organization"/>
    <property type="evidence" value="ECO:0007669"/>
    <property type="project" value="TreeGrafter"/>
</dbReference>
<dbReference type="PROSITE" id="PS00478">
    <property type="entry name" value="LIM_DOMAIN_1"/>
    <property type="match status" value="1"/>
</dbReference>